<name>A0A9W4XPI8_9PLEO</name>
<dbReference type="AlphaFoldDB" id="A0A9W4XPI8"/>
<gene>
    <name evidence="1" type="ORF">PDIGIT_LOCUS906</name>
</gene>
<reference evidence="1" key="1">
    <citation type="submission" date="2023-01" db="EMBL/GenBank/DDBJ databases">
        <authorList>
            <person name="Van Ghelder C."/>
            <person name="Rancurel C."/>
        </authorList>
    </citation>
    <scope>NUCLEOTIDE SEQUENCE</scope>
    <source>
        <strain evidence="1">CNCM I-4278</strain>
    </source>
</reference>
<dbReference type="EMBL" id="CAOQHR010000001">
    <property type="protein sequence ID" value="CAI6249339.1"/>
    <property type="molecule type" value="Genomic_DNA"/>
</dbReference>
<accession>A0A9W4XPI8</accession>
<keyword evidence="2" id="KW-1185">Reference proteome</keyword>
<dbReference type="Proteomes" id="UP001152607">
    <property type="component" value="Unassembled WGS sequence"/>
</dbReference>
<proteinExistence type="predicted"/>
<evidence type="ECO:0000313" key="1">
    <source>
        <dbReference type="EMBL" id="CAI6249339.1"/>
    </source>
</evidence>
<protein>
    <submittedName>
        <fullName evidence="1">Uncharacterized protein</fullName>
    </submittedName>
</protein>
<organism evidence="1 2">
    <name type="scientific">Periconia digitata</name>
    <dbReference type="NCBI Taxonomy" id="1303443"/>
    <lineage>
        <taxon>Eukaryota</taxon>
        <taxon>Fungi</taxon>
        <taxon>Dikarya</taxon>
        <taxon>Ascomycota</taxon>
        <taxon>Pezizomycotina</taxon>
        <taxon>Dothideomycetes</taxon>
        <taxon>Pleosporomycetidae</taxon>
        <taxon>Pleosporales</taxon>
        <taxon>Massarineae</taxon>
        <taxon>Periconiaceae</taxon>
        <taxon>Periconia</taxon>
    </lineage>
</organism>
<comment type="caution">
    <text evidence="1">The sequence shown here is derived from an EMBL/GenBank/DDBJ whole genome shotgun (WGS) entry which is preliminary data.</text>
</comment>
<sequence>MACWPQYRAASNWRPNHEVNWSGPSYSHLTSTGKDLEYSPLELQYCPGSQHDRTLPGILPGTLWERD</sequence>
<evidence type="ECO:0000313" key="2">
    <source>
        <dbReference type="Proteomes" id="UP001152607"/>
    </source>
</evidence>